<reference evidence="2" key="1">
    <citation type="journal article" date="2018" name="BMC Genomics">
        <title>Genomic insights into host adaptation between the wheat stripe rust pathogen (Puccinia striiformis f. sp. tritici) and the barley stripe rust pathogen (Puccinia striiformis f. sp. hordei).</title>
        <authorList>
            <person name="Xia C."/>
            <person name="Wang M."/>
            <person name="Yin C."/>
            <person name="Cornejo O.E."/>
            <person name="Hulbert S.H."/>
            <person name="Chen X."/>
        </authorList>
    </citation>
    <scope>NUCLEOTIDE SEQUENCE [LARGE SCALE GENOMIC DNA]</scope>
    <source>
        <strain evidence="2">93-210</strain>
    </source>
</reference>
<dbReference type="Proteomes" id="UP001060170">
    <property type="component" value="Chromosome 7"/>
</dbReference>
<reference evidence="2" key="2">
    <citation type="journal article" date="2018" name="Mol. Plant Microbe Interact.">
        <title>Genome sequence resources for the wheat stripe rust pathogen (Puccinia striiformis f. sp. tritici) and the barley stripe rust pathogen (Puccinia striiformis f. sp. hordei).</title>
        <authorList>
            <person name="Xia C."/>
            <person name="Wang M."/>
            <person name="Yin C."/>
            <person name="Cornejo O.E."/>
            <person name="Hulbert S.H."/>
            <person name="Chen X."/>
        </authorList>
    </citation>
    <scope>NUCLEOTIDE SEQUENCE [LARGE SCALE GENOMIC DNA]</scope>
    <source>
        <strain evidence="2">93-210</strain>
    </source>
</reference>
<organism evidence="1 2">
    <name type="scientific">Puccinia striiformis f. sp. tritici</name>
    <dbReference type="NCBI Taxonomy" id="168172"/>
    <lineage>
        <taxon>Eukaryota</taxon>
        <taxon>Fungi</taxon>
        <taxon>Dikarya</taxon>
        <taxon>Basidiomycota</taxon>
        <taxon>Pucciniomycotina</taxon>
        <taxon>Pucciniomycetes</taxon>
        <taxon>Pucciniales</taxon>
        <taxon>Pucciniaceae</taxon>
        <taxon>Puccinia</taxon>
    </lineage>
</organism>
<proteinExistence type="predicted"/>
<protein>
    <submittedName>
        <fullName evidence="1">Uncharacterized protein</fullName>
    </submittedName>
</protein>
<keyword evidence="2" id="KW-1185">Reference proteome</keyword>
<gene>
    <name evidence="1" type="ORF">MJO28_007277</name>
</gene>
<sequence>MDSPSSQQQSGQSKSPAQLESGRATFDQRARSPDKNRIWNPWDSDLACFDCWGTFADHRPTHADNQNNQDRAQLEGCYDSRIHDSVESIKPADVYNRARFVPIAIDG</sequence>
<accession>A0ACC0EFM3</accession>
<evidence type="ECO:0000313" key="1">
    <source>
        <dbReference type="EMBL" id="KAI7951593.1"/>
    </source>
</evidence>
<name>A0ACC0EFM3_9BASI</name>
<evidence type="ECO:0000313" key="2">
    <source>
        <dbReference type="Proteomes" id="UP001060170"/>
    </source>
</evidence>
<reference evidence="1 2" key="3">
    <citation type="journal article" date="2022" name="Microbiol. Spectr.">
        <title>Folding features and dynamics of 3D genome architecture in plant fungal pathogens.</title>
        <authorList>
            <person name="Xia C."/>
        </authorList>
    </citation>
    <scope>NUCLEOTIDE SEQUENCE [LARGE SCALE GENOMIC DNA]</scope>
    <source>
        <strain evidence="1 2">93-210</strain>
    </source>
</reference>
<comment type="caution">
    <text evidence="1">The sequence shown here is derived from an EMBL/GenBank/DDBJ whole genome shotgun (WGS) entry which is preliminary data.</text>
</comment>
<dbReference type="EMBL" id="CM045871">
    <property type="protein sequence ID" value="KAI7951593.1"/>
    <property type="molecule type" value="Genomic_DNA"/>
</dbReference>